<evidence type="ECO:0000313" key="1">
    <source>
        <dbReference type="EMBL" id="EER18710.1"/>
    </source>
</evidence>
<dbReference type="GeneID" id="9048861"/>
<organism evidence="2">
    <name type="scientific">Perkinsus marinus (strain ATCC 50983 / TXsc)</name>
    <dbReference type="NCBI Taxonomy" id="423536"/>
    <lineage>
        <taxon>Eukaryota</taxon>
        <taxon>Sar</taxon>
        <taxon>Alveolata</taxon>
        <taxon>Perkinsozoa</taxon>
        <taxon>Perkinsea</taxon>
        <taxon>Perkinsida</taxon>
        <taxon>Perkinsidae</taxon>
        <taxon>Perkinsus</taxon>
    </lineage>
</organism>
<protein>
    <submittedName>
        <fullName evidence="1">Uncharacterized protein</fullName>
    </submittedName>
</protein>
<dbReference type="OMA" id="SLKMCIC"/>
<dbReference type="Gene3D" id="1.25.10.10">
    <property type="entry name" value="Leucine-rich Repeat Variant"/>
    <property type="match status" value="1"/>
</dbReference>
<keyword evidence="2" id="KW-1185">Reference proteome</keyword>
<dbReference type="InterPro" id="IPR011989">
    <property type="entry name" value="ARM-like"/>
</dbReference>
<dbReference type="InterPro" id="IPR016024">
    <property type="entry name" value="ARM-type_fold"/>
</dbReference>
<dbReference type="AlphaFoldDB" id="C5K9Y1"/>
<gene>
    <name evidence="1" type="ORF">Pmar_PMAR018937</name>
</gene>
<proteinExistence type="predicted"/>
<name>C5K9Y1_PERM5</name>
<reference evidence="1 2" key="1">
    <citation type="submission" date="2008-07" db="EMBL/GenBank/DDBJ databases">
        <authorList>
            <person name="El-Sayed N."/>
            <person name="Caler E."/>
            <person name="Inman J."/>
            <person name="Amedeo P."/>
            <person name="Hass B."/>
            <person name="Wortman J."/>
        </authorList>
    </citation>
    <scope>NUCLEOTIDE SEQUENCE [LARGE SCALE GENOMIC DNA]</scope>
    <source>
        <strain evidence="2">ATCC 50983 / TXsc</strain>
    </source>
</reference>
<dbReference type="SUPFAM" id="SSF48371">
    <property type="entry name" value="ARM repeat"/>
    <property type="match status" value="1"/>
</dbReference>
<dbReference type="EMBL" id="GG671525">
    <property type="protein sequence ID" value="EER18710.1"/>
    <property type="molecule type" value="Genomic_DNA"/>
</dbReference>
<dbReference type="RefSeq" id="XP_002786914.1">
    <property type="nucleotide sequence ID" value="XM_002786868.1"/>
</dbReference>
<dbReference type="InParanoid" id="C5K9Y1"/>
<dbReference type="OrthoDB" id="364513at2759"/>
<evidence type="ECO:0000313" key="2">
    <source>
        <dbReference type="Proteomes" id="UP000007800"/>
    </source>
</evidence>
<sequence length="695" mass="76308">MRGIISNGAIEYDSIDKVVIDPSNNSSLLLILAGATLWKDNRVPLESEGRHSLLARLVIAWQAHYMWKTSTLKYLPIVEYPLDPLQTVGQQTPPSALVQPFRGFIRKVIGDYSVFLREEFRDQPLIDRYNGAAREYCFVDDREIECIIRIEDASPSAITADEIHLKFLAAQERLNTIDRSEAWFNVIRDGAYVKHMNLNDDLASWCGWEFLVKTMTRATACVLLRRKYIPPLMDHSQDIIVTVNCPLKMMGKGRFTDEDLATECYIIADSVTSMNDKSTVYCDLLQAKIDALMFPSEAYKWLEARLDVRPSFALLIEEGALMWLVGVEEIPSGTSTSEALLSTVSHPSMAKVLANSIGHPDATHSLKMCICKMISSMPSKVDGKVITSSGSTSPGSTVERPEAGDKPLKLLTTVLVELLRKEKCACLMAEVSSALIGIMSVDNSMGESLADAGVVKLAASLLVVKDDRLVLAILRLLVCMVDMSPQAKPPCISYDIPHETAEIIRTNCDTTSKYAVVGYACRLLAGLCADEATRSKLIARSPCIIDHVLRAFRNAPPRSPAQAMCLRALDRLGRGLAGEKLVSVRDAVTGTLIRDLGGLFTSLITATDSGSAPICRDINEYILSSLSLFEMLVGEAMEANCAFFKEKGLLHVLSSMRSRLPEESTDLRSKIAALDERIKEGASEGLAASGLLMDA</sequence>
<dbReference type="Proteomes" id="UP000007800">
    <property type="component" value="Unassembled WGS sequence"/>
</dbReference>
<accession>C5K9Y1</accession>